<reference evidence="3" key="1">
    <citation type="journal article" date="2019" name="Int. J. Syst. Evol. Microbiol.">
        <title>The Global Catalogue of Microorganisms (GCM) 10K type strain sequencing project: providing services to taxonomists for standard genome sequencing and annotation.</title>
        <authorList>
            <consortium name="The Broad Institute Genomics Platform"/>
            <consortium name="The Broad Institute Genome Sequencing Center for Infectious Disease"/>
            <person name="Wu L."/>
            <person name="Ma J."/>
        </authorList>
    </citation>
    <scope>NUCLEOTIDE SEQUENCE [LARGE SCALE GENOMIC DNA]</scope>
    <source>
        <strain evidence="3">KCTC 52141</strain>
    </source>
</reference>
<keyword evidence="3" id="KW-1185">Reference proteome</keyword>
<dbReference type="Gene3D" id="3.60.21.10">
    <property type="match status" value="1"/>
</dbReference>
<organism evidence="2 3">
    <name type="scientific">Gilvimarinus japonicus</name>
    <dbReference type="NCBI Taxonomy" id="1796469"/>
    <lineage>
        <taxon>Bacteria</taxon>
        <taxon>Pseudomonadati</taxon>
        <taxon>Pseudomonadota</taxon>
        <taxon>Gammaproteobacteria</taxon>
        <taxon>Cellvibrionales</taxon>
        <taxon>Cellvibrionaceae</taxon>
        <taxon>Gilvimarinus</taxon>
    </lineage>
</organism>
<dbReference type="EMBL" id="JBHRTL010000006">
    <property type="protein sequence ID" value="MFC3154910.1"/>
    <property type="molecule type" value="Genomic_DNA"/>
</dbReference>
<sequence length="321" mass="35910">MSQTKLTEDALWAERLDIIGDVHGCEQTLIRLLTQLGYQKSAGVFRHPERLAVFLGDIVDRGPRIREALNLVRAMVEAGSARMVLGNHEIHALCYCSAHPSAPGNYLRPHTPRNTRTIADTLTQFAAHPDEWQDHLRWFKTLPLYLDFGKYRVVHACWDEAVIAARSSAYVSEAELVAMADPASSSARAIKRLTSGVEVALPEHCRMFSAEGYRRRSFRAKFWVKAPACLGDLEFQPDALPDEVAQLSVDDELRARLVVYDSAQPPVFVGHYWLSGKPAPVASNVACLDYSAVKFGRLVAYRTDGTGVLNRQNFVWVYVDP</sequence>
<proteinExistence type="predicted"/>
<feature type="domain" description="Calcineurin-like phosphoesterase" evidence="1">
    <location>
        <begin position="15"/>
        <end position="145"/>
    </location>
</feature>
<name>A0ABV7HS40_9GAMM</name>
<protein>
    <submittedName>
        <fullName evidence="2">Metallophosphoesterase</fullName>
    </submittedName>
</protein>
<gene>
    <name evidence="2" type="ORF">ACFOEB_06815</name>
</gene>
<dbReference type="InterPro" id="IPR004843">
    <property type="entry name" value="Calcineurin-like_PHP"/>
</dbReference>
<accession>A0ABV7HS40</accession>
<evidence type="ECO:0000313" key="3">
    <source>
        <dbReference type="Proteomes" id="UP001595548"/>
    </source>
</evidence>
<dbReference type="Pfam" id="PF00149">
    <property type="entry name" value="Metallophos"/>
    <property type="match status" value="1"/>
</dbReference>
<dbReference type="PANTHER" id="PTHR42850">
    <property type="entry name" value="METALLOPHOSPHOESTERASE"/>
    <property type="match status" value="1"/>
</dbReference>
<dbReference type="SUPFAM" id="SSF56300">
    <property type="entry name" value="Metallo-dependent phosphatases"/>
    <property type="match status" value="1"/>
</dbReference>
<dbReference type="InterPro" id="IPR029052">
    <property type="entry name" value="Metallo-depent_PP-like"/>
</dbReference>
<dbReference type="Proteomes" id="UP001595548">
    <property type="component" value="Unassembled WGS sequence"/>
</dbReference>
<dbReference type="PANTHER" id="PTHR42850:SF7">
    <property type="entry name" value="BIS(5'-NUCLEOSYL)-TETRAPHOSPHATASE PRPE [ASYMMETRICAL]"/>
    <property type="match status" value="1"/>
</dbReference>
<evidence type="ECO:0000313" key="2">
    <source>
        <dbReference type="EMBL" id="MFC3154910.1"/>
    </source>
</evidence>
<evidence type="ECO:0000259" key="1">
    <source>
        <dbReference type="Pfam" id="PF00149"/>
    </source>
</evidence>
<comment type="caution">
    <text evidence="2">The sequence shown here is derived from an EMBL/GenBank/DDBJ whole genome shotgun (WGS) entry which is preliminary data.</text>
</comment>
<dbReference type="RefSeq" id="WP_382415380.1">
    <property type="nucleotide sequence ID" value="NZ_AP031500.1"/>
</dbReference>
<dbReference type="InterPro" id="IPR050126">
    <property type="entry name" value="Ap4A_hydrolase"/>
</dbReference>